<dbReference type="PANTHER" id="PTHR10050">
    <property type="entry name" value="DOLICHYL-PHOSPHATE-MANNOSE--PROTEIN MANNOSYLTRANSFERASE"/>
    <property type="match status" value="1"/>
</dbReference>
<feature type="transmembrane region" description="Helical" evidence="15">
    <location>
        <begin position="242"/>
        <end position="265"/>
    </location>
</feature>
<dbReference type="InterPro" id="IPR003342">
    <property type="entry name" value="ArnT-like_N"/>
</dbReference>
<evidence type="ECO:0000256" key="6">
    <source>
        <dbReference type="ARBA" id="ARBA00022679"/>
    </source>
</evidence>
<evidence type="ECO:0000256" key="13">
    <source>
        <dbReference type="ARBA" id="ARBA00045085"/>
    </source>
</evidence>
<feature type="domain" description="MIR" evidence="16">
    <location>
        <begin position="296"/>
        <end position="351"/>
    </location>
</feature>
<feature type="domain" description="MIR" evidence="16">
    <location>
        <begin position="361"/>
        <end position="420"/>
    </location>
</feature>
<evidence type="ECO:0000313" key="17">
    <source>
        <dbReference type="EMBL" id="CEP64562.1"/>
    </source>
</evidence>
<dbReference type="GeneID" id="34688119"/>
<sequence>MSKNAQKREVDLNRGPDRPFLGIEIYEKFFAVKLKGSDYALAVLLAFSFVLRQLRKGGLEQESRSSELDLLEAARHYNSGNFHINSFPPMIVQVLALSLKFTENLSLETLRKINLVVAGITVATFYLTLRASSVVSSVAVAATAVISNLPLFVEESTHLSAEIPQLSFLTCGLLSWNIFKRSRLGGKKWYFSLLLLAGSIVGGIGTKFLGLVTWAWFLLLLFKRAWETIGDVNIDTVRLFKFISFGTATIISLPLATFVLSYFVFLSNSRMPSLDHSSMVSPYFENWFLPQPMPQPDVVYYGSNILIRHAQSIGGYLHSHNYTYPAGSGGQQVSLFLHSNDGDNEWIVEPYSEDLAYREQLEPVRNGALIKLRHKNTGKLLRASSAKPPISEQDYDSEVSCTGDWEYKGDADESWRIRFERGKPAHHDLLCPYTILFSLENKGHECKLLSHDLRLPEWGFGQQEVLCVDPADKARSLFFVDRSNLYKERGAYLPRPTDWIGTKLWKVTTEYVQLQYKFDYYLKNNDLISDIKMDSWLWSPKGSHISSKLMWFAPLACLTIYLIVEIARWARWNPWADPATELDTVKFLYLDVCCELAIGWFMHYHVFTWCEHENLDPAQYLPSYLLSMVLAAATANFFWQHSKTSRVVLIVYASSVVIATYIWA</sequence>
<evidence type="ECO:0000256" key="14">
    <source>
        <dbReference type="ARBA" id="ARBA00045102"/>
    </source>
</evidence>
<dbReference type="EMBL" id="LN736371">
    <property type="protein sequence ID" value="CEP64562.1"/>
    <property type="molecule type" value="Genomic_DNA"/>
</dbReference>
<dbReference type="Pfam" id="PF02815">
    <property type="entry name" value="MIR"/>
    <property type="match status" value="1"/>
</dbReference>
<keyword evidence="5" id="KW-0328">Glycosyltransferase</keyword>
<dbReference type="InterPro" id="IPR016093">
    <property type="entry name" value="MIR_motif"/>
</dbReference>
<comment type="subcellular location">
    <subcellularLocation>
        <location evidence="1">Endoplasmic reticulum membrane</location>
        <topology evidence="1">Multi-pass membrane protein</topology>
    </subcellularLocation>
</comment>
<dbReference type="AlphaFoldDB" id="A0A0C7NE17"/>
<dbReference type="RefSeq" id="XP_022630767.1">
    <property type="nucleotide sequence ID" value="XM_022774665.1"/>
</dbReference>
<evidence type="ECO:0000256" key="11">
    <source>
        <dbReference type="ARBA" id="ARBA00023136"/>
    </source>
</evidence>
<evidence type="ECO:0000256" key="3">
    <source>
        <dbReference type="ARBA" id="ARBA00007222"/>
    </source>
</evidence>
<dbReference type="GO" id="GO:0005789">
    <property type="term" value="C:endoplasmic reticulum membrane"/>
    <property type="evidence" value="ECO:0007669"/>
    <property type="project" value="UniProtKB-SubCell"/>
</dbReference>
<comment type="similarity">
    <text evidence="3">Belongs to the glycosyltransferase 39 family.</text>
</comment>
<evidence type="ECO:0000256" key="2">
    <source>
        <dbReference type="ARBA" id="ARBA00004922"/>
    </source>
</evidence>
<keyword evidence="8" id="KW-0677">Repeat</keyword>
<keyword evidence="11 15" id="KW-0472">Membrane</keyword>
<evidence type="ECO:0000256" key="1">
    <source>
        <dbReference type="ARBA" id="ARBA00004477"/>
    </source>
</evidence>
<dbReference type="GO" id="GO:0004169">
    <property type="term" value="F:dolichyl-phosphate-mannose-protein mannosyltransferase activity"/>
    <property type="evidence" value="ECO:0007669"/>
    <property type="project" value="UniProtKB-EC"/>
</dbReference>
<accession>A0A0C7NE17</accession>
<feature type="transmembrane region" description="Helical" evidence="15">
    <location>
        <begin position="134"/>
        <end position="153"/>
    </location>
</feature>
<evidence type="ECO:0000256" key="8">
    <source>
        <dbReference type="ARBA" id="ARBA00022737"/>
    </source>
</evidence>
<evidence type="ECO:0000259" key="16">
    <source>
        <dbReference type="PROSITE" id="PS50919"/>
    </source>
</evidence>
<feature type="transmembrane region" description="Helical" evidence="15">
    <location>
        <begin position="621"/>
        <end position="639"/>
    </location>
</feature>
<evidence type="ECO:0000256" key="9">
    <source>
        <dbReference type="ARBA" id="ARBA00022824"/>
    </source>
</evidence>
<dbReference type="SMART" id="SM00472">
    <property type="entry name" value="MIR"/>
    <property type="match status" value="3"/>
</dbReference>
<reference evidence="17 18" key="1">
    <citation type="submission" date="2014-12" db="EMBL/GenBank/DDBJ databases">
        <authorList>
            <person name="Neuveglise Cecile"/>
        </authorList>
    </citation>
    <scope>NUCLEOTIDE SEQUENCE [LARGE SCALE GENOMIC DNA]</scope>
    <source>
        <strain evidence="17 18">CBS 12615</strain>
    </source>
</reference>
<gene>
    <name evidence="17" type="ORF">LALA0_S12e01750g</name>
</gene>
<dbReference type="SUPFAM" id="SSF82109">
    <property type="entry name" value="MIR domain"/>
    <property type="match status" value="1"/>
</dbReference>
<dbReference type="EC" id="2.4.1.109" evidence="4"/>
<dbReference type="Gene3D" id="2.80.10.50">
    <property type="match status" value="1"/>
</dbReference>
<evidence type="ECO:0000256" key="12">
    <source>
        <dbReference type="ARBA" id="ARBA00023180"/>
    </source>
</evidence>
<evidence type="ECO:0000256" key="10">
    <source>
        <dbReference type="ARBA" id="ARBA00022989"/>
    </source>
</evidence>
<dbReference type="OrthoDB" id="292747at2759"/>
<comment type="catalytic activity">
    <reaction evidence="14">
        <text>a di-trans,poly-cis-dolichyl beta-D-mannosyl phosphate + L-seryl-[protein] = 3-O-(alpha-D-mannosyl)-L-seryl-[protein] + a di-trans,poly-cis-dolichyl phosphate + H(+)</text>
        <dbReference type="Rhea" id="RHEA:17377"/>
        <dbReference type="Rhea" id="RHEA-COMP:9863"/>
        <dbReference type="Rhea" id="RHEA-COMP:13546"/>
        <dbReference type="Rhea" id="RHEA-COMP:19498"/>
        <dbReference type="Rhea" id="RHEA-COMP:19501"/>
        <dbReference type="ChEBI" id="CHEBI:15378"/>
        <dbReference type="ChEBI" id="CHEBI:29999"/>
        <dbReference type="ChEBI" id="CHEBI:57683"/>
        <dbReference type="ChEBI" id="CHEBI:58211"/>
        <dbReference type="ChEBI" id="CHEBI:137321"/>
        <dbReference type="EC" id="2.4.1.109"/>
    </reaction>
</comment>
<feature type="transmembrane region" description="Helical" evidence="15">
    <location>
        <begin position="191"/>
        <end position="222"/>
    </location>
</feature>
<evidence type="ECO:0000256" key="5">
    <source>
        <dbReference type="ARBA" id="ARBA00022676"/>
    </source>
</evidence>
<evidence type="ECO:0000313" key="18">
    <source>
        <dbReference type="Proteomes" id="UP000054304"/>
    </source>
</evidence>
<keyword evidence="10 15" id="KW-1133">Transmembrane helix</keyword>
<evidence type="ECO:0000256" key="15">
    <source>
        <dbReference type="SAM" id="Phobius"/>
    </source>
</evidence>
<name>A0A0C7NE17_9SACH</name>
<dbReference type="HOGENOM" id="CLU_008438_2_1_1"/>
<proteinExistence type="inferred from homology"/>
<protein>
    <recommendedName>
        <fullName evidence="4">dolichyl-phosphate-mannose--protein mannosyltransferase</fullName>
        <ecNumber evidence="4">2.4.1.109</ecNumber>
    </recommendedName>
</protein>
<dbReference type="PANTHER" id="PTHR10050:SF50">
    <property type="entry name" value="DOLICHYL-PHOSPHATE-MANNOSE--PROTEIN MANNOSYLTRANSFERASE 1-RELATED"/>
    <property type="match status" value="1"/>
</dbReference>
<feature type="transmembrane region" description="Helical" evidence="15">
    <location>
        <begin position="549"/>
        <end position="570"/>
    </location>
</feature>
<feature type="transmembrane region" description="Helical" evidence="15">
    <location>
        <begin position="646"/>
        <end position="663"/>
    </location>
</feature>
<keyword evidence="6" id="KW-0808">Transferase</keyword>
<dbReference type="InterPro" id="IPR036300">
    <property type="entry name" value="MIR_dom_sf"/>
</dbReference>
<keyword evidence="18" id="KW-1185">Reference proteome</keyword>
<evidence type="ECO:0000256" key="4">
    <source>
        <dbReference type="ARBA" id="ARBA00012839"/>
    </source>
</evidence>
<dbReference type="InterPro" id="IPR027005">
    <property type="entry name" value="PMT-like"/>
</dbReference>
<keyword evidence="12" id="KW-0325">Glycoprotein</keyword>
<organism evidence="17 18">
    <name type="scientific">Lachancea lanzarotensis</name>
    <dbReference type="NCBI Taxonomy" id="1245769"/>
    <lineage>
        <taxon>Eukaryota</taxon>
        <taxon>Fungi</taxon>
        <taxon>Dikarya</taxon>
        <taxon>Ascomycota</taxon>
        <taxon>Saccharomycotina</taxon>
        <taxon>Saccharomycetes</taxon>
        <taxon>Saccharomycetales</taxon>
        <taxon>Saccharomycetaceae</taxon>
        <taxon>Lachancea</taxon>
    </lineage>
</organism>
<keyword evidence="7 15" id="KW-0812">Transmembrane</keyword>
<dbReference type="Pfam" id="PF02366">
    <property type="entry name" value="PMT"/>
    <property type="match status" value="1"/>
</dbReference>
<evidence type="ECO:0000256" key="7">
    <source>
        <dbReference type="ARBA" id="ARBA00022692"/>
    </source>
</evidence>
<comment type="catalytic activity">
    <reaction evidence="13">
        <text>a di-trans,poly-cis-dolichyl beta-D-mannosyl phosphate + L-threonyl-[protein] = 3-O-(alpha-D-mannosyl)-L-threonyl-[protein] + a di-trans,poly-cis-dolichyl phosphate + H(+)</text>
        <dbReference type="Rhea" id="RHEA:53396"/>
        <dbReference type="Rhea" id="RHEA-COMP:11060"/>
        <dbReference type="Rhea" id="RHEA-COMP:13547"/>
        <dbReference type="Rhea" id="RHEA-COMP:19498"/>
        <dbReference type="Rhea" id="RHEA-COMP:19501"/>
        <dbReference type="ChEBI" id="CHEBI:15378"/>
        <dbReference type="ChEBI" id="CHEBI:30013"/>
        <dbReference type="ChEBI" id="CHEBI:57683"/>
        <dbReference type="ChEBI" id="CHEBI:58211"/>
        <dbReference type="ChEBI" id="CHEBI:137323"/>
        <dbReference type="EC" id="2.4.1.109"/>
    </reaction>
</comment>
<dbReference type="UniPathway" id="UPA00378"/>
<comment type="pathway">
    <text evidence="2">Protein modification; protein glycosylation.</text>
</comment>
<dbReference type="PROSITE" id="PS50919">
    <property type="entry name" value="MIR"/>
    <property type="match status" value="2"/>
</dbReference>
<dbReference type="Proteomes" id="UP000054304">
    <property type="component" value="Unassembled WGS sequence"/>
</dbReference>
<keyword evidence="9" id="KW-0256">Endoplasmic reticulum</keyword>